<dbReference type="RefSeq" id="WP_108687081.1">
    <property type="nucleotide sequence ID" value="NZ_QCYK01000002.1"/>
</dbReference>
<organism evidence="3 4">
    <name type="scientific">Chitinophaga parva</name>
    <dbReference type="NCBI Taxonomy" id="2169414"/>
    <lineage>
        <taxon>Bacteria</taxon>
        <taxon>Pseudomonadati</taxon>
        <taxon>Bacteroidota</taxon>
        <taxon>Chitinophagia</taxon>
        <taxon>Chitinophagales</taxon>
        <taxon>Chitinophagaceae</taxon>
        <taxon>Chitinophaga</taxon>
    </lineage>
</organism>
<name>A0A2T7BG91_9BACT</name>
<proteinExistence type="predicted"/>
<evidence type="ECO:0000313" key="3">
    <source>
        <dbReference type="EMBL" id="PUZ25243.1"/>
    </source>
</evidence>
<dbReference type="OrthoDB" id="5134860at2"/>
<dbReference type="Gene3D" id="2.60.40.10">
    <property type="entry name" value="Immunoglobulins"/>
    <property type="match status" value="2"/>
</dbReference>
<evidence type="ECO:0000259" key="2">
    <source>
        <dbReference type="PROSITE" id="PS50853"/>
    </source>
</evidence>
<protein>
    <recommendedName>
        <fullName evidence="2">Fibronectin type-III domain-containing protein</fullName>
    </recommendedName>
</protein>
<evidence type="ECO:0000313" key="4">
    <source>
        <dbReference type="Proteomes" id="UP000244450"/>
    </source>
</evidence>
<dbReference type="SMART" id="SM00060">
    <property type="entry name" value="FN3"/>
    <property type="match status" value="2"/>
</dbReference>
<feature type="domain" description="Fibronectin type-III" evidence="2">
    <location>
        <begin position="408"/>
        <end position="497"/>
    </location>
</feature>
<dbReference type="InterPro" id="IPR013783">
    <property type="entry name" value="Ig-like_fold"/>
</dbReference>
<dbReference type="Pfam" id="PF18962">
    <property type="entry name" value="Por_Secre_tail"/>
    <property type="match status" value="1"/>
</dbReference>
<keyword evidence="4" id="KW-1185">Reference proteome</keyword>
<sequence>MHSFLHKAALCMALLCATGEVCAQNILRDGGTLTTDFEPADPAQGISKLADGNTATSYIAPASQQIHITYQSDQVSEVLRYAITVGTDSLARNPAGWMLFGAPDGKAWTALDAEFGISFTAGERKVFKIASPVPYTSYQLIIFFNSGSPVTEIAELELMDYSNDLTPPVPTAKAQRQDVVIRWSNAGNEKAKGMVISRSDDGIHFVTIDTAALPAKQYTDANVRSNALLLYRLRVLDSNGVSKPSPTVSARSNTLADLPSLNRFADKRVYDTWNIRNAEGIQQAFDDNIYTKLYCYRSFDNLTYVLDGGATAKQYAVTSGNDAPERDPYDWVLEASADSSNWTPLDTRHMEYFIDRHQRKLYPLTNTKSYKYYRLRILTSIGGNDLQLADFQLMGDGNGQVNKNKPAKPGLFQVYGNSPYQLALSWTDSAMNETGYVLQYSADSLHWNSEVALDANSSAYFHRHLHPMTQYYYRLRAENAYGTSAWAYASARTVPDAPPATWQEHWYEHRALLDRVYMNNDIAMYFDYAVDRQQSEWTKAFYTSAWQYVKKNYGSFCDPRLYVVLHSMPPTSIYSGGHPSVVFDSSHDYRNVTDVAGNWADTGNWNHGASVHEMCHIVEGSADDVWGSPAFGLWGDSKWAEIFVYDVYNHMGPAYAYLKNDLYTQMQTQYDDFPRKNTQWFKNWFYPIYDRSADSSQALSRYFLLVSQYFPQHDGAYSKSMNMGEFVHFWSGAAGYNLKQQADTAFGWTDQLEIQFQQARIDYPFTYPDEAPVKTPPSQNGHGGAAPCKYLYPNPASGTIYLDGPDPSENYLVDVYALNGQRVLQTRAMGNNVPLNIASLHNGIYLFVVNSKRSVAFTRLVAVFNK</sequence>
<gene>
    <name evidence="3" type="ORF">DCC81_13120</name>
</gene>
<keyword evidence="1" id="KW-0732">Signal</keyword>
<dbReference type="CDD" id="cd00063">
    <property type="entry name" value="FN3"/>
    <property type="match status" value="1"/>
</dbReference>
<dbReference type="PROSITE" id="PS50853">
    <property type="entry name" value="FN3"/>
    <property type="match status" value="1"/>
</dbReference>
<dbReference type="SUPFAM" id="SSF49785">
    <property type="entry name" value="Galactose-binding domain-like"/>
    <property type="match status" value="1"/>
</dbReference>
<dbReference type="InterPro" id="IPR026444">
    <property type="entry name" value="Secre_tail"/>
</dbReference>
<evidence type="ECO:0000256" key="1">
    <source>
        <dbReference type="SAM" id="SignalP"/>
    </source>
</evidence>
<dbReference type="EMBL" id="QCYK01000002">
    <property type="protein sequence ID" value="PUZ25243.1"/>
    <property type="molecule type" value="Genomic_DNA"/>
</dbReference>
<accession>A0A2T7BG91</accession>
<dbReference type="SUPFAM" id="SSF49265">
    <property type="entry name" value="Fibronectin type III"/>
    <property type="match status" value="1"/>
</dbReference>
<dbReference type="InterPro" id="IPR036116">
    <property type="entry name" value="FN3_sf"/>
</dbReference>
<dbReference type="InterPro" id="IPR003961">
    <property type="entry name" value="FN3_dom"/>
</dbReference>
<reference evidence="3 4" key="1">
    <citation type="submission" date="2018-04" db="EMBL/GenBank/DDBJ databases">
        <title>Chitinophaga fuyangensis sp. nov., isolated from soil in a chemical factory.</title>
        <authorList>
            <person name="Chen K."/>
        </authorList>
    </citation>
    <scope>NUCLEOTIDE SEQUENCE [LARGE SCALE GENOMIC DNA]</scope>
    <source>
        <strain evidence="3 4">LY-1</strain>
    </source>
</reference>
<dbReference type="NCBIfam" id="TIGR04183">
    <property type="entry name" value="Por_Secre_tail"/>
    <property type="match status" value="1"/>
</dbReference>
<dbReference type="Pfam" id="PF00041">
    <property type="entry name" value="fn3"/>
    <property type="match status" value="1"/>
</dbReference>
<dbReference type="InterPro" id="IPR008979">
    <property type="entry name" value="Galactose-bd-like_sf"/>
</dbReference>
<dbReference type="Gene3D" id="2.60.120.260">
    <property type="entry name" value="Galactose-binding domain-like"/>
    <property type="match status" value="2"/>
</dbReference>
<dbReference type="AlphaFoldDB" id="A0A2T7BG91"/>
<feature type="signal peptide" evidence="1">
    <location>
        <begin position="1"/>
        <end position="23"/>
    </location>
</feature>
<dbReference type="Proteomes" id="UP000244450">
    <property type="component" value="Unassembled WGS sequence"/>
</dbReference>
<feature type="chain" id="PRO_5015518704" description="Fibronectin type-III domain-containing protein" evidence="1">
    <location>
        <begin position="24"/>
        <end position="866"/>
    </location>
</feature>
<comment type="caution">
    <text evidence="3">The sequence shown here is derived from an EMBL/GenBank/DDBJ whole genome shotgun (WGS) entry which is preliminary data.</text>
</comment>